<comment type="caution">
    <text evidence="2">The sequence shown here is derived from an EMBL/GenBank/DDBJ whole genome shotgun (WGS) entry which is preliminary data.</text>
</comment>
<evidence type="ECO:0000313" key="3">
    <source>
        <dbReference type="Proteomes" id="UP001527052"/>
    </source>
</evidence>
<evidence type="ECO:0000313" key="2">
    <source>
        <dbReference type="EMBL" id="MCY9547204.1"/>
    </source>
</evidence>
<evidence type="ECO:0000256" key="1">
    <source>
        <dbReference type="SAM" id="MobiDB-lite"/>
    </source>
</evidence>
<keyword evidence="3" id="KW-1185">Reference proteome</keyword>
<organism evidence="2 3">
    <name type="scientific">Lysinibacillus xylanilyticus</name>
    <dbReference type="NCBI Taxonomy" id="582475"/>
    <lineage>
        <taxon>Bacteria</taxon>
        <taxon>Bacillati</taxon>
        <taxon>Bacillota</taxon>
        <taxon>Bacilli</taxon>
        <taxon>Bacillales</taxon>
        <taxon>Bacillaceae</taxon>
        <taxon>Lysinibacillus</taxon>
    </lineage>
</organism>
<sequence>MNIQQNEEADSKLIGVEDGDYGGIGGTGETNNGSEANGLVHSKPSGTCPSGMEINGFTLFKNRALFLKNIELHMHLFFLY</sequence>
<dbReference type="EMBL" id="JAMDLZ010000016">
    <property type="protein sequence ID" value="MCY9547204.1"/>
    <property type="molecule type" value="Genomic_DNA"/>
</dbReference>
<gene>
    <name evidence="2" type="ORF">M5W82_09580</name>
</gene>
<proteinExistence type="predicted"/>
<dbReference type="Proteomes" id="UP001527052">
    <property type="component" value="Unassembled WGS sequence"/>
</dbReference>
<accession>A0ABT4ESN5</accession>
<protein>
    <submittedName>
        <fullName evidence="2">Uncharacterized protein</fullName>
    </submittedName>
</protein>
<name>A0ABT4ESN5_9BACI</name>
<dbReference type="RefSeq" id="WP_268637291.1">
    <property type="nucleotide sequence ID" value="NZ_JAMDLZ010000016.1"/>
</dbReference>
<reference evidence="2 3" key="1">
    <citation type="submission" date="2022-05" db="EMBL/GenBank/DDBJ databases">
        <title>Genome Sequencing of Bee-Associated Microbes.</title>
        <authorList>
            <person name="Dunlap C."/>
        </authorList>
    </citation>
    <scope>NUCLEOTIDE SEQUENCE [LARGE SCALE GENOMIC DNA]</scope>
    <source>
        <strain evidence="2 3">NRRL BD-083</strain>
    </source>
</reference>
<feature type="region of interest" description="Disordered" evidence="1">
    <location>
        <begin position="24"/>
        <end position="44"/>
    </location>
</feature>